<protein>
    <recommendedName>
        <fullName evidence="4">DUF2892 domain-containing protein</fullName>
    </recommendedName>
</protein>
<reference evidence="3" key="1">
    <citation type="submission" date="2020-12" db="EMBL/GenBank/DDBJ databases">
        <title>Hymenobacter sp.</title>
        <authorList>
            <person name="Kim M.K."/>
        </authorList>
    </citation>
    <scope>NUCLEOTIDE SEQUENCE [LARGE SCALE GENOMIC DNA]</scope>
    <source>
        <strain evidence="3">BT325</strain>
    </source>
</reference>
<organism evidence="2 3">
    <name type="scientific">Microvirga splendida</name>
    <dbReference type="NCBI Taxonomy" id="2795727"/>
    <lineage>
        <taxon>Bacteria</taxon>
        <taxon>Pseudomonadati</taxon>
        <taxon>Pseudomonadota</taxon>
        <taxon>Alphaproteobacteria</taxon>
        <taxon>Hyphomicrobiales</taxon>
        <taxon>Methylobacteriaceae</taxon>
        <taxon>Microvirga</taxon>
    </lineage>
</organism>
<accession>A0ABS0Y616</accession>
<keyword evidence="1" id="KW-0472">Membrane</keyword>
<dbReference type="RefSeq" id="WP_199050982.1">
    <property type="nucleotide sequence ID" value="NZ_JAELXT010000030.1"/>
</dbReference>
<keyword evidence="1" id="KW-1133">Transmembrane helix</keyword>
<evidence type="ECO:0000256" key="1">
    <source>
        <dbReference type="SAM" id="Phobius"/>
    </source>
</evidence>
<evidence type="ECO:0008006" key="4">
    <source>
        <dbReference type="Google" id="ProtNLM"/>
    </source>
</evidence>
<feature type="transmembrane region" description="Helical" evidence="1">
    <location>
        <begin position="28"/>
        <end position="47"/>
    </location>
</feature>
<keyword evidence="3" id="KW-1185">Reference proteome</keyword>
<dbReference type="EMBL" id="JAELXT010000030">
    <property type="protein sequence ID" value="MBJ6127751.1"/>
    <property type="molecule type" value="Genomic_DNA"/>
</dbReference>
<evidence type="ECO:0000313" key="2">
    <source>
        <dbReference type="EMBL" id="MBJ6127751.1"/>
    </source>
</evidence>
<keyword evidence="1" id="KW-0812">Transmembrane</keyword>
<gene>
    <name evidence="2" type="ORF">JAO75_20315</name>
</gene>
<name>A0ABS0Y616_9HYPH</name>
<dbReference type="Proteomes" id="UP000620670">
    <property type="component" value="Unassembled WGS sequence"/>
</dbReference>
<feature type="transmembrane region" description="Helical" evidence="1">
    <location>
        <begin position="53"/>
        <end position="72"/>
    </location>
</feature>
<proteinExistence type="predicted"/>
<evidence type="ECO:0000313" key="3">
    <source>
        <dbReference type="Proteomes" id="UP000620670"/>
    </source>
</evidence>
<sequence length="92" mass="9650">MQTSSSVVPSMRLAASRVPSLLRSRRRLMLVAAIVPLTGSLALGWPWLVAAGIAPLLLSAAPCLAMCVLGLCTKDMSGLSCSTTPAQREIQQ</sequence>
<comment type="caution">
    <text evidence="2">The sequence shown here is derived from an EMBL/GenBank/DDBJ whole genome shotgun (WGS) entry which is preliminary data.</text>
</comment>